<evidence type="ECO:0000313" key="1">
    <source>
        <dbReference type="EMBL" id="CAG8743673.1"/>
    </source>
</evidence>
<protein>
    <submittedName>
        <fullName evidence="1">6652_t:CDS:1</fullName>
    </submittedName>
</protein>
<comment type="caution">
    <text evidence="1">The sequence shown here is derived from an EMBL/GenBank/DDBJ whole genome shotgun (WGS) entry which is preliminary data.</text>
</comment>
<feature type="non-terminal residue" evidence="1">
    <location>
        <position position="163"/>
    </location>
</feature>
<reference evidence="1" key="1">
    <citation type="submission" date="2021-06" db="EMBL/GenBank/DDBJ databases">
        <authorList>
            <person name="Kallberg Y."/>
            <person name="Tangrot J."/>
            <person name="Rosling A."/>
        </authorList>
    </citation>
    <scope>NUCLEOTIDE SEQUENCE</scope>
    <source>
        <strain evidence="1">FL130A</strain>
    </source>
</reference>
<dbReference type="OrthoDB" id="10538029at2759"/>
<dbReference type="EMBL" id="CAJVPS010036633">
    <property type="protein sequence ID" value="CAG8743673.1"/>
    <property type="molecule type" value="Genomic_DNA"/>
</dbReference>
<sequence length="163" mass="19106">QIKELKKKMEEPDKEQVRNMLSALGKKPSEEQIKAMISQKEVSQIVQKRLDNLYKSAETIEIKEAQQEIVNFYSNLRDFPGWKERMDAAEFERNRKYFLAQLVEIKNASLTSDKGKIKKDLESNGLFLSDLIQLYNQHNKSEKEIVEEVREGFLNGEGHKMRN</sequence>
<organism evidence="1 2">
    <name type="scientific">Ambispora leptoticha</name>
    <dbReference type="NCBI Taxonomy" id="144679"/>
    <lineage>
        <taxon>Eukaryota</taxon>
        <taxon>Fungi</taxon>
        <taxon>Fungi incertae sedis</taxon>
        <taxon>Mucoromycota</taxon>
        <taxon>Glomeromycotina</taxon>
        <taxon>Glomeromycetes</taxon>
        <taxon>Archaeosporales</taxon>
        <taxon>Ambisporaceae</taxon>
        <taxon>Ambispora</taxon>
    </lineage>
</organism>
<dbReference type="AlphaFoldDB" id="A0A9N9IMM6"/>
<evidence type="ECO:0000313" key="2">
    <source>
        <dbReference type="Proteomes" id="UP000789508"/>
    </source>
</evidence>
<name>A0A9N9IMM6_9GLOM</name>
<keyword evidence="2" id="KW-1185">Reference proteome</keyword>
<dbReference type="Proteomes" id="UP000789508">
    <property type="component" value="Unassembled WGS sequence"/>
</dbReference>
<accession>A0A9N9IMM6</accession>
<gene>
    <name evidence="1" type="ORF">ALEPTO_LOCUS13053</name>
</gene>
<proteinExistence type="predicted"/>